<organism evidence="1 2">
    <name type="scientific">Alligator mississippiensis</name>
    <name type="common">American alligator</name>
    <dbReference type="NCBI Taxonomy" id="8496"/>
    <lineage>
        <taxon>Eukaryota</taxon>
        <taxon>Metazoa</taxon>
        <taxon>Chordata</taxon>
        <taxon>Craniata</taxon>
        <taxon>Vertebrata</taxon>
        <taxon>Euteleostomi</taxon>
        <taxon>Archelosauria</taxon>
        <taxon>Archosauria</taxon>
        <taxon>Crocodylia</taxon>
        <taxon>Alligatoridae</taxon>
        <taxon>Alligatorinae</taxon>
        <taxon>Alligator</taxon>
    </lineage>
</organism>
<comment type="caution">
    <text evidence="1">The sequence shown here is derived from an EMBL/GenBank/DDBJ whole genome shotgun (WGS) entry which is preliminary data.</text>
</comment>
<dbReference type="EMBL" id="AKHW03006178">
    <property type="protein sequence ID" value="KYO23579.1"/>
    <property type="molecule type" value="Genomic_DNA"/>
</dbReference>
<evidence type="ECO:0000313" key="1">
    <source>
        <dbReference type="EMBL" id="KYO23579.1"/>
    </source>
</evidence>
<proteinExistence type="predicted"/>
<dbReference type="Proteomes" id="UP000050525">
    <property type="component" value="Unassembled WGS sequence"/>
</dbReference>
<evidence type="ECO:0000313" key="2">
    <source>
        <dbReference type="Proteomes" id="UP000050525"/>
    </source>
</evidence>
<gene>
    <name evidence="1" type="ORF">Y1Q_0002226</name>
</gene>
<dbReference type="AlphaFoldDB" id="A0A151MGE3"/>
<accession>A0A151MGE3</accession>
<protein>
    <submittedName>
        <fullName evidence="1">Uncharacterized protein</fullName>
    </submittedName>
</protein>
<keyword evidence="2" id="KW-1185">Reference proteome</keyword>
<name>A0A151MGE3_ALLMI</name>
<sequence length="74" mass="8761">MFLQNGNVLEHLILPNNGKHWFFIIFEGRENVTQLTICIPPPFVYKDGCLKPVIYDLLTVYCHIRELLTRTWDL</sequence>
<reference evidence="1 2" key="1">
    <citation type="journal article" date="2012" name="Genome Biol.">
        <title>Sequencing three crocodilian genomes to illuminate the evolution of archosaurs and amniotes.</title>
        <authorList>
            <person name="St John J.A."/>
            <person name="Braun E.L."/>
            <person name="Isberg S.R."/>
            <person name="Miles L.G."/>
            <person name="Chong A.Y."/>
            <person name="Gongora J."/>
            <person name="Dalzell P."/>
            <person name="Moran C."/>
            <person name="Bed'hom B."/>
            <person name="Abzhanov A."/>
            <person name="Burgess S.C."/>
            <person name="Cooksey A.M."/>
            <person name="Castoe T.A."/>
            <person name="Crawford N.G."/>
            <person name="Densmore L.D."/>
            <person name="Drew J.C."/>
            <person name="Edwards S.V."/>
            <person name="Faircloth B.C."/>
            <person name="Fujita M.K."/>
            <person name="Greenwold M.J."/>
            <person name="Hoffmann F.G."/>
            <person name="Howard J.M."/>
            <person name="Iguchi T."/>
            <person name="Janes D.E."/>
            <person name="Khan S.Y."/>
            <person name="Kohno S."/>
            <person name="de Koning A.J."/>
            <person name="Lance S.L."/>
            <person name="McCarthy F.M."/>
            <person name="McCormack J.E."/>
            <person name="Merchant M.E."/>
            <person name="Peterson D.G."/>
            <person name="Pollock D.D."/>
            <person name="Pourmand N."/>
            <person name="Raney B.J."/>
            <person name="Roessler K.A."/>
            <person name="Sanford J.R."/>
            <person name="Sawyer R.H."/>
            <person name="Schmidt C.J."/>
            <person name="Triplett E.W."/>
            <person name="Tuberville T.D."/>
            <person name="Venegas-Anaya M."/>
            <person name="Howard J.T."/>
            <person name="Jarvis E.D."/>
            <person name="Guillette L.J.Jr."/>
            <person name="Glenn T.C."/>
            <person name="Green R.E."/>
            <person name="Ray D.A."/>
        </authorList>
    </citation>
    <scope>NUCLEOTIDE SEQUENCE [LARGE SCALE GENOMIC DNA]</scope>
    <source>
        <strain evidence="1">KSC_2009_1</strain>
    </source>
</reference>